<dbReference type="AlphaFoldDB" id="A0AA86V4X3"/>
<reference evidence="1" key="1">
    <citation type="submission" date="2023-06" db="EMBL/GenBank/DDBJ databases">
        <authorList>
            <person name="Kurt Z."/>
        </authorList>
    </citation>
    <scope>NUCLEOTIDE SEQUENCE</scope>
</reference>
<reference evidence="2 3" key="2">
    <citation type="submission" date="2024-07" db="EMBL/GenBank/DDBJ databases">
        <authorList>
            <person name="Akdeniz Z."/>
        </authorList>
    </citation>
    <scope>NUCLEOTIDE SEQUENCE [LARGE SCALE GENOMIC DNA]</scope>
</reference>
<dbReference type="EMBL" id="CAXDID020000015">
    <property type="protein sequence ID" value="CAL5982870.1"/>
    <property type="molecule type" value="Genomic_DNA"/>
</dbReference>
<organism evidence="1">
    <name type="scientific">Hexamita inflata</name>
    <dbReference type="NCBI Taxonomy" id="28002"/>
    <lineage>
        <taxon>Eukaryota</taxon>
        <taxon>Metamonada</taxon>
        <taxon>Diplomonadida</taxon>
        <taxon>Hexamitidae</taxon>
        <taxon>Hexamitinae</taxon>
        <taxon>Hexamita</taxon>
    </lineage>
</organism>
<sequence>MLGKCSMDRCTAMAHQYSTNKAIISANLKTVVFQEKAFILILIYKWMEFYITIKPIIKSQMVNTNIFYQIQISLALKLIFKTSSFKFRRKINKLQYLQLKQHYYDRQLYDGQFLNYKDCQHTVLVSAHYIYVGSVKDLQMHGVGTLVFNLNAQQRKFKINGEKKLTCTIVNKDEKKPANIK</sequence>
<name>A0AA86V4X3_9EUKA</name>
<proteinExistence type="predicted"/>
<evidence type="ECO:0000313" key="1">
    <source>
        <dbReference type="EMBL" id="CAI9976601.1"/>
    </source>
</evidence>
<comment type="caution">
    <text evidence="1">The sequence shown here is derived from an EMBL/GenBank/DDBJ whole genome shotgun (WGS) entry which is preliminary data.</text>
</comment>
<evidence type="ECO:0000313" key="2">
    <source>
        <dbReference type="EMBL" id="CAL5982870.1"/>
    </source>
</evidence>
<gene>
    <name evidence="1" type="ORF">HINF_LOCUS64246</name>
    <name evidence="2" type="ORF">HINF_LOCUS7346</name>
</gene>
<protein>
    <submittedName>
        <fullName evidence="2">Hypothetical_protein</fullName>
    </submittedName>
</protein>
<evidence type="ECO:0000313" key="3">
    <source>
        <dbReference type="Proteomes" id="UP001642409"/>
    </source>
</evidence>
<keyword evidence="3" id="KW-1185">Reference proteome</keyword>
<dbReference type="Proteomes" id="UP001642409">
    <property type="component" value="Unassembled WGS sequence"/>
</dbReference>
<dbReference type="EMBL" id="CATOUU010001174">
    <property type="protein sequence ID" value="CAI9976601.1"/>
    <property type="molecule type" value="Genomic_DNA"/>
</dbReference>
<accession>A0AA86V4X3</accession>